<accession>A0A0M2UU05</accession>
<evidence type="ECO:0000313" key="2">
    <source>
        <dbReference type="Proteomes" id="UP000034954"/>
    </source>
</evidence>
<organism evidence="1 2">
    <name type="scientific">Candidatus Brocadia fulgida</name>
    <dbReference type="NCBI Taxonomy" id="380242"/>
    <lineage>
        <taxon>Bacteria</taxon>
        <taxon>Pseudomonadati</taxon>
        <taxon>Planctomycetota</taxon>
        <taxon>Candidatus Brocadiia</taxon>
        <taxon>Candidatus Brocadiales</taxon>
        <taxon>Candidatus Brocadiaceae</taxon>
        <taxon>Candidatus Brocadia</taxon>
    </lineage>
</organism>
<protein>
    <submittedName>
        <fullName evidence="1">Uncharacterized protein</fullName>
    </submittedName>
</protein>
<name>A0A0M2UU05_9BACT</name>
<evidence type="ECO:0000313" key="1">
    <source>
        <dbReference type="EMBL" id="KKO17959.1"/>
    </source>
</evidence>
<comment type="caution">
    <text evidence="1">The sequence shown here is derived from an EMBL/GenBank/DDBJ whole genome shotgun (WGS) entry which is preliminary data.</text>
</comment>
<dbReference type="Proteomes" id="UP000034954">
    <property type="component" value="Unassembled WGS sequence"/>
</dbReference>
<keyword evidence="2" id="KW-1185">Reference proteome</keyword>
<reference evidence="1 2" key="1">
    <citation type="journal article" date="2013" name="BMC Microbiol.">
        <title>Identification of the type II cytochrome c maturation pathway in anammox bacteria by comparative genomics.</title>
        <authorList>
            <person name="Ferousi C."/>
            <person name="Speth D.R."/>
            <person name="Reimann J."/>
            <person name="Op den Camp H.J."/>
            <person name="Allen J.W."/>
            <person name="Keltjens J.T."/>
            <person name="Jetten M.S."/>
        </authorList>
    </citation>
    <scope>NUCLEOTIDE SEQUENCE [LARGE SCALE GENOMIC DNA]</scope>
    <source>
        <strain evidence="1">RU1</strain>
    </source>
</reference>
<dbReference type="AlphaFoldDB" id="A0A0M2UU05"/>
<dbReference type="EMBL" id="LAQJ01000307">
    <property type="protein sequence ID" value="KKO17959.1"/>
    <property type="molecule type" value="Genomic_DNA"/>
</dbReference>
<sequence>MKQYSENELDVLLDILERYDKELQVEGVYYMDVGYRFKDGQRDDQLVCRHINYKLYIVDNFSYIAP</sequence>
<proteinExistence type="predicted"/>
<gene>
    <name evidence="1" type="ORF">BROFUL_03357</name>
</gene>